<dbReference type="GO" id="GO:0005737">
    <property type="term" value="C:cytoplasm"/>
    <property type="evidence" value="ECO:0007669"/>
    <property type="project" value="TreeGrafter"/>
</dbReference>
<feature type="domain" description="Transglutaminase-like" evidence="1">
    <location>
        <begin position="203"/>
        <end position="259"/>
    </location>
</feature>
<dbReference type="InterPro" id="IPR038765">
    <property type="entry name" value="Papain-like_cys_pep_sf"/>
</dbReference>
<organism evidence="2 3">
    <name type="scientific">Candidatus Eisenbergiella merdigallinarum</name>
    <dbReference type="NCBI Taxonomy" id="2838552"/>
    <lineage>
        <taxon>Bacteria</taxon>
        <taxon>Bacillati</taxon>
        <taxon>Bacillota</taxon>
        <taxon>Clostridia</taxon>
        <taxon>Lachnospirales</taxon>
        <taxon>Lachnospiraceae</taxon>
        <taxon>Eisenbergiella</taxon>
    </lineage>
</organism>
<sequence>MTVLVSLGIAAGCGGGGWLSRETGSADVPAAPAAAVSERRPQETEEIPVFVSARERAVEAEIFRYGYSALATEEERLLYREILRSLQEREEETELSTLNQDLLEPVFAAVMADHPEIFYADGYSCTSYRLGDTVRKLTFAGSYTMDGQEIERRAGLLEEAIDGWLAGLPEGGDYEKARYLYETLIFHTEYQQGAQDNQNICSVFLNGRSVCQGYAKALQLLYQRAQLPAMLVTGEVNGQGHAWIVARLDGEWYHIDPTWGDASWQQDGQDFAAEGAQPSVNYDYFCVTAEQILKTHVPDEGQPLPDCTAVEDNYYRKEGCFLEEADPERIGEIFRRAIDAGEDIVRLQCSQDSVYEEAYRFLIEEQGVFSWLPGTAGSVAYADNPQQRTFCFWLDP</sequence>
<dbReference type="InterPro" id="IPR002931">
    <property type="entry name" value="Transglutaminase-like"/>
</dbReference>
<evidence type="ECO:0000259" key="1">
    <source>
        <dbReference type="SMART" id="SM00460"/>
    </source>
</evidence>
<gene>
    <name evidence="2" type="ORF">H9763_05700</name>
</gene>
<dbReference type="PANTHER" id="PTHR46333:SF2">
    <property type="entry name" value="CYTOKINESIS PROTEIN 3"/>
    <property type="match status" value="1"/>
</dbReference>
<dbReference type="Gene3D" id="3.10.620.30">
    <property type="match status" value="1"/>
</dbReference>
<name>A0A9D2MRN7_9FIRM</name>
<dbReference type="InterPro" id="IPR052557">
    <property type="entry name" value="CAP/Cytokinesis_protein"/>
</dbReference>
<reference evidence="2" key="2">
    <citation type="submission" date="2021-04" db="EMBL/GenBank/DDBJ databases">
        <authorList>
            <person name="Gilroy R."/>
        </authorList>
    </citation>
    <scope>NUCLEOTIDE SEQUENCE</scope>
    <source>
        <strain evidence="2">USAMLcec3-2134</strain>
    </source>
</reference>
<dbReference type="Proteomes" id="UP000886883">
    <property type="component" value="Unassembled WGS sequence"/>
</dbReference>
<protein>
    <recommendedName>
        <fullName evidence="1">Transglutaminase-like domain-containing protein</fullName>
    </recommendedName>
</protein>
<reference evidence="2" key="1">
    <citation type="journal article" date="2021" name="PeerJ">
        <title>Extensive microbial diversity within the chicken gut microbiome revealed by metagenomics and culture.</title>
        <authorList>
            <person name="Gilroy R."/>
            <person name="Ravi A."/>
            <person name="Getino M."/>
            <person name="Pursley I."/>
            <person name="Horton D.L."/>
            <person name="Alikhan N.F."/>
            <person name="Baker D."/>
            <person name="Gharbi K."/>
            <person name="Hall N."/>
            <person name="Watson M."/>
            <person name="Adriaenssens E.M."/>
            <person name="Foster-Nyarko E."/>
            <person name="Jarju S."/>
            <person name="Secka A."/>
            <person name="Antonio M."/>
            <person name="Oren A."/>
            <person name="Chaudhuri R.R."/>
            <person name="La Ragione R."/>
            <person name="Hildebrand F."/>
            <person name="Pallen M.J."/>
        </authorList>
    </citation>
    <scope>NUCLEOTIDE SEQUENCE</scope>
    <source>
        <strain evidence="2">USAMLcec3-2134</strain>
    </source>
</reference>
<evidence type="ECO:0000313" key="3">
    <source>
        <dbReference type="Proteomes" id="UP000886883"/>
    </source>
</evidence>
<accession>A0A9D2MRN7</accession>
<evidence type="ECO:0000313" key="2">
    <source>
        <dbReference type="EMBL" id="HJB90948.1"/>
    </source>
</evidence>
<dbReference type="SMART" id="SM00460">
    <property type="entry name" value="TGc"/>
    <property type="match status" value="1"/>
</dbReference>
<proteinExistence type="predicted"/>
<dbReference type="PANTHER" id="PTHR46333">
    <property type="entry name" value="CYTOKINESIS PROTEIN 3"/>
    <property type="match status" value="1"/>
</dbReference>
<dbReference type="EMBL" id="DWXE01000020">
    <property type="protein sequence ID" value="HJB90948.1"/>
    <property type="molecule type" value="Genomic_DNA"/>
</dbReference>
<dbReference type="AlphaFoldDB" id="A0A9D2MRN7"/>
<dbReference type="SUPFAM" id="SSF54001">
    <property type="entry name" value="Cysteine proteinases"/>
    <property type="match status" value="1"/>
</dbReference>
<comment type="caution">
    <text evidence="2">The sequence shown here is derived from an EMBL/GenBank/DDBJ whole genome shotgun (WGS) entry which is preliminary data.</text>
</comment>
<dbReference type="Pfam" id="PF01841">
    <property type="entry name" value="Transglut_core"/>
    <property type="match status" value="1"/>
</dbReference>